<dbReference type="PANTHER" id="PTHR30313:SF2">
    <property type="entry name" value="DNA PRIMASE"/>
    <property type="match status" value="1"/>
</dbReference>
<dbReference type="CDD" id="cd01029">
    <property type="entry name" value="TOPRIM_primases"/>
    <property type="match status" value="1"/>
</dbReference>
<proteinExistence type="predicted"/>
<dbReference type="Proteomes" id="UP001459105">
    <property type="component" value="Segment"/>
</dbReference>
<evidence type="ECO:0000313" key="2">
    <source>
        <dbReference type="EMBL" id="XAI95536.1"/>
    </source>
</evidence>
<accession>A0AAX4QH28</accession>
<dbReference type="InterPro" id="IPR013264">
    <property type="entry name" value="DNAG_N"/>
</dbReference>
<dbReference type="PANTHER" id="PTHR30313">
    <property type="entry name" value="DNA PRIMASE"/>
    <property type="match status" value="1"/>
</dbReference>
<dbReference type="Gene3D" id="3.90.980.10">
    <property type="entry name" value="DNA primase, catalytic core, N-terminal domain"/>
    <property type="match status" value="1"/>
</dbReference>
<dbReference type="InterPro" id="IPR037068">
    <property type="entry name" value="DNA_primase_core_N_sf"/>
</dbReference>
<dbReference type="EMBL" id="PP438412">
    <property type="protein sequence ID" value="XAI95536.1"/>
    <property type="molecule type" value="Genomic_DNA"/>
</dbReference>
<dbReference type="SUPFAM" id="SSF56731">
    <property type="entry name" value="DNA primase core"/>
    <property type="match status" value="1"/>
</dbReference>
<sequence length="218" mass="24777">MSLMQSTVEQKQRNDLALYYQAKLETSKLAKAYIERMRYSKDIVRMFGIGYAPMSEYSRLANRIIFPLRDIHGDVQALQGRKLSPTDEGPKYWHTPYDKSSHLYGFYEYLTTGVHSPLLVCEGPKCPLALAEIGVPAVALFGTSISVKQLWLLATNQRTIYDALDNDEAGMKASLVLQNLCAEHGLKYKNAKAPHPYKAWSDAYETLTSDEFYRLYTS</sequence>
<dbReference type="InterPro" id="IPR050219">
    <property type="entry name" value="DnaG_primase"/>
</dbReference>
<dbReference type="InterPro" id="IPR034154">
    <property type="entry name" value="TOPRIM_DnaG/twinkle"/>
</dbReference>
<dbReference type="Pfam" id="PF08275">
    <property type="entry name" value="DNAG_N"/>
    <property type="match status" value="1"/>
</dbReference>
<dbReference type="Gene3D" id="3.40.1360.10">
    <property type="match status" value="1"/>
</dbReference>
<evidence type="ECO:0000259" key="1">
    <source>
        <dbReference type="Pfam" id="PF08275"/>
    </source>
</evidence>
<name>A0AAX4QH28_9CAUD</name>
<feature type="domain" description="DNA primase DNAG catalytic core N-terminal" evidence="1">
    <location>
        <begin position="57"/>
        <end position="108"/>
    </location>
</feature>
<dbReference type="Pfam" id="PF13155">
    <property type="entry name" value="Toprim_2"/>
    <property type="match status" value="1"/>
</dbReference>
<reference evidence="2" key="1">
    <citation type="submission" date="2024-03" db="EMBL/GenBank/DDBJ databases">
        <authorList>
            <person name="Lin W."/>
            <person name="Li D."/>
            <person name="Tong Y."/>
        </authorList>
    </citation>
    <scope>NUCLEOTIDE SEQUENCE</scope>
</reference>
<evidence type="ECO:0000313" key="3">
    <source>
        <dbReference type="Proteomes" id="UP001459105"/>
    </source>
</evidence>
<organism evidence="2 3">
    <name type="scientific">Microcystis phage Mvi-JY20</name>
    <dbReference type="NCBI Taxonomy" id="3128146"/>
    <lineage>
        <taxon>Viruses</taxon>
        <taxon>Duplodnaviria</taxon>
        <taxon>Heunggongvirae</taxon>
        <taxon>Uroviricota</taxon>
        <taxon>Caudoviricetes</taxon>
    </lineage>
</organism>
<protein>
    <recommendedName>
        <fullName evidence="1">DNA primase DNAG catalytic core N-terminal domain-containing protein</fullName>
    </recommendedName>
</protein>
<dbReference type="GO" id="GO:0006269">
    <property type="term" value="P:DNA replication, synthesis of primer"/>
    <property type="evidence" value="ECO:0007669"/>
    <property type="project" value="TreeGrafter"/>
</dbReference>